<reference evidence="2" key="1">
    <citation type="submission" date="2018-11" db="EMBL/GenBank/DDBJ databases">
        <authorList>
            <consortium name="Genoscope - CEA"/>
            <person name="William W."/>
        </authorList>
    </citation>
    <scope>NUCLEOTIDE SEQUENCE</scope>
</reference>
<dbReference type="InterPro" id="IPR012337">
    <property type="entry name" value="RNaseH-like_sf"/>
</dbReference>
<gene>
    <name evidence="2" type="ORF">BOLC1T00784H</name>
</gene>
<dbReference type="AlphaFoldDB" id="A0A3P6FS53"/>
<feature type="domain" description="RNase H type-1" evidence="1">
    <location>
        <begin position="8"/>
        <end position="92"/>
    </location>
</feature>
<dbReference type="Gene3D" id="3.30.420.10">
    <property type="entry name" value="Ribonuclease H-like superfamily/Ribonuclease H"/>
    <property type="match status" value="1"/>
</dbReference>
<sequence>MAHCHFVNSSLIAEGLALREALSCCITKGIQCVLCKSDSLQFIRAINEEAPNSEIYGIVSDILNLVYAFDFVSFVWTQRSENKAADALAKQALLNEALVPTNRVP</sequence>
<proteinExistence type="predicted"/>
<dbReference type="InterPro" id="IPR052929">
    <property type="entry name" value="RNase_H-like_EbsB-rel"/>
</dbReference>
<dbReference type="PANTHER" id="PTHR47074">
    <property type="entry name" value="BNAC02G40300D PROTEIN"/>
    <property type="match status" value="1"/>
</dbReference>
<dbReference type="SUPFAM" id="SSF53098">
    <property type="entry name" value="Ribonuclease H-like"/>
    <property type="match status" value="1"/>
</dbReference>
<accession>A0A3P6FS53</accession>
<name>A0A3P6FS53_BRAOL</name>
<dbReference type="InterPro" id="IPR002156">
    <property type="entry name" value="RNaseH_domain"/>
</dbReference>
<organism evidence="2">
    <name type="scientific">Brassica oleracea</name>
    <name type="common">Wild cabbage</name>
    <dbReference type="NCBI Taxonomy" id="3712"/>
    <lineage>
        <taxon>Eukaryota</taxon>
        <taxon>Viridiplantae</taxon>
        <taxon>Streptophyta</taxon>
        <taxon>Embryophyta</taxon>
        <taxon>Tracheophyta</taxon>
        <taxon>Spermatophyta</taxon>
        <taxon>Magnoliopsida</taxon>
        <taxon>eudicotyledons</taxon>
        <taxon>Gunneridae</taxon>
        <taxon>Pentapetalae</taxon>
        <taxon>rosids</taxon>
        <taxon>malvids</taxon>
        <taxon>Brassicales</taxon>
        <taxon>Brassicaceae</taxon>
        <taxon>Brassiceae</taxon>
        <taxon>Brassica</taxon>
    </lineage>
</organism>
<dbReference type="EMBL" id="LR031878">
    <property type="protein sequence ID" value="VDD48395.1"/>
    <property type="molecule type" value="Genomic_DNA"/>
</dbReference>
<dbReference type="GO" id="GO:0004523">
    <property type="term" value="F:RNA-DNA hybrid ribonuclease activity"/>
    <property type="evidence" value="ECO:0007669"/>
    <property type="project" value="InterPro"/>
</dbReference>
<dbReference type="PANTHER" id="PTHR47074:SF11">
    <property type="entry name" value="REVERSE TRANSCRIPTASE-LIKE PROTEIN"/>
    <property type="match status" value="1"/>
</dbReference>
<dbReference type="GO" id="GO:0003676">
    <property type="term" value="F:nucleic acid binding"/>
    <property type="evidence" value="ECO:0007669"/>
    <property type="project" value="InterPro"/>
</dbReference>
<evidence type="ECO:0000259" key="1">
    <source>
        <dbReference type="Pfam" id="PF13456"/>
    </source>
</evidence>
<evidence type="ECO:0000313" key="2">
    <source>
        <dbReference type="EMBL" id="VDD48395.1"/>
    </source>
</evidence>
<protein>
    <recommendedName>
        <fullName evidence="1">RNase H type-1 domain-containing protein</fullName>
    </recommendedName>
</protein>
<dbReference type="Pfam" id="PF13456">
    <property type="entry name" value="RVT_3"/>
    <property type="match status" value="1"/>
</dbReference>
<dbReference type="InterPro" id="IPR036397">
    <property type="entry name" value="RNaseH_sf"/>
</dbReference>